<feature type="binding site" evidence="13">
    <location>
        <position position="45"/>
    </location>
    <ligand>
        <name>substrate</name>
    </ligand>
</feature>
<proteinExistence type="inferred from homology"/>
<sequence>MFRDDDGMFFLTLNDFDVKGKTVLVRVDINSPIEPETGEILDDTRIRMCSDTLKELVEKGAKVVVIAHQGRPGSDDFTTLEKHAEAMSQVLNAPVKYVDDIFGKAARDTISELESGEILLLENSRFYSEEVINKPPEEQAKTHLVRKLSPLMDLYVNDAFAAAHRSQPSLVGFGVTLPSAAGRLMELELKGLERGREPEHPCLYVLGGAKVEDSLTLTNHVLKRGIADRVLAGGLVAQTLLASEGLELGDPNFRILSEKGYEEEIDRGKNILSSYRGKIKLPEDLRLETKEGKAELLSVEDLPSDMIIYDIGDKTVEEYSKLIKNAKTVVANGPVGVFEKPAFAEGTNGILEAMVESNAFTVIGGGHLVAAANEGGFADQLDHVSTSGGSLMSFLSGEKLPVVELLERAAKRRKQ</sequence>
<evidence type="ECO:0000256" key="1">
    <source>
        <dbReference type="ARBA" id="ARBA00000642"/>
    </source>
</evidence>
<name>A0A133V790_9EURY</name>
<comment type="caution">
    <text evidence="17">The sequence shown here is derived from an EMBL/GenBank/DDBJ whole genome shotgun (WGS) entry which is preliminary data.</text>
</comment>
<dbReference type="PANTHER" id="PTHR11406:SF23">
    <property type="entry name" value="PHOSPHOGLYCERATE KINASE 1, CHLOROPLASTIC-RELATED"/>
    <property type="match status" value="1"/>
</dbReference>
<dbReference type="GO" id="GO:0004618">
    <property type="term" value="F:phosphoglycerate kinase activity"/>
    <property type="evidence" value="ECO:0007669"/>
    <property type="project" value="UniProtKB-UniRule"/>
</dbReference>
<dbReference type="GO" id="GO:0006094">
    <property type="term" value="P:gluconeogenesis"/>
    <property type="evidence" value="ECO:0007669"/>
    <property type="project" value="TreeGrafter"/>
</dbReference>
<evidence type="ECO:0000256" key="13">
    <source>
        <dbReference type="HAMAP-Rule" id="MF_00145"/>
    </source>
</evidence>
<feature type="binding site" evidence="13 14">
    <location>
        <begin position="28"/>
        <end position="30"/>
    </location>
    <ligand>
        <name>substrate</name>
    </ligand>
</feature>
<dbReference type="PANTHER" id="PTHR11406">
    <property type="entry name" value="PHOSPHOGLYCERATE KINASE"/>
    <property type="match status" value="1"/>
</dbReference>
<dbReference type="PIRSF" id="PIRSF000724">
    <property type="entry name" value="Pgk"/>
    <property type="match status" value="1"/>
</dbReference>
<feature type="binding site" evidence="14">
    <location>
        <position position="125"/>
    </location>
    <ligand>
        <name>(2R)-3-phosphoglycerate</name>
        <dbReference type="ChEBI" id="CHEBI:58272"/>
    </ligand>
</feature>
<accession>A0A133V790</accession>
<feature type="binding site" evidence="14">
    <location>
        <position position="45"/>
    </location>
    <ligand>
        <name>(2R)-3-phosphoglycerate</name>
        <dbReference type="ChEBI" id="CHEBI:58272"/>
    </ligand>
</feature>
<feature type="binding site" evidence="13">
    <location>
        <position position="125"/>
    </location>
    <ligand>
        <name>substrate</name>
    </ligand>
</feature>
<dbReference type="InterPro" id="IPR001576">
    <property type="entry name" value="Phosphoglycerate_kinase"/>
</dbReference>
<dbReference type="FunFam" id="3.40.50.1260:FF:000006">
    <property type="entry name" value="Phosphoglycerate kinase"/>
    <property type="match status" value="1"/>
</dbReference>
<comment type="catalytic activity">
    <reaction evidence="1 13 16">
        <text>(2R)-3-phosphoglycerate + ATP = (2R)-3-phospho-glyceroyl phosphate + ADP</text>
        <dbReference type="Rhea" id="RHEA:14801"/>
        <dbReference type="ChEBI" id="CHEBI:30616"/>
        <dbReference type="ChEBI" id="CHEBI:57604"/>
        <dbReference type="ChEBI" id="CHEBI:58272"/>
        <dbReference type="ChEBI" id="CHEBI:456216"/>
        <dbReference type="EC" id="2.7.2.3"/>
    </reaction>
</comment>
<dbReference type="GO" id="GO:0043531">
    <property type="term" value="F:ADP binding"/>
    <property type="evidence" value="ECO:0007669"/>
    <property type="project" value="TreeGrafter"/>
</dbReference>
<keyword evidence="12 13" id="KW-0324">Glycolysis</keyword>
<evidence type="ECO:0000313" key="17">
    <source>
        <dbReference type="EMBL" id="KXB02283.1"/>
    </source>
</evidence>
<dbReference type="Gene3D" id="3.40.50.1260">
    <property type="entry name" value="Phosphoglycerate kinase, N-terminal domain"/>
    <property type="match status" value="2"/>
</dbReference>
<evidence type="ECO:0000256" key="6">
    <source>
        <dbReference type="ARBA" id="ARBA00016471"/>
    </source>
</evidence>
<dbReference type="GO" id="GO:0005524">
    <property type="term" value="F:ATP binding"/>
    <property type="evidence" value="ECO:0007669"/>
    <property type="project" value="UniProtKB-KW"/>
</dbReference>
<dbReference type="Proteomes" id="UP000070400">
    <property type="component" value="Unassembled WGS sequence"/>
</dbReference>
<feature type="binding site" evidence="13 14">
    <location>
        <begin position="68"/>
        <end position="71"/>
    </location>
    <ligand>
        <name>substrate</name>
    </ligand>
</feature>
<comment type="pathway">
    <text evidence="3 13">Carbohydrate degradation; glycolysis; pyruvate from D-glyceraldehyde 3-phosphate: step 2/5.</text>
</comment>
<reference evidence="17 18" key="1">
    <citation type="journal article" date="2016" name="Sci. Rep.">
        <title>Metabolic traits of an uncultured archaeal lineage -MSBL1- from brine pools of the Red Sea.</title>
        <authorList>
            <person name="Mwirichia R."/>
            <person name="Alam I."/>
            <person name="Rashid M."/>
            <person name="Vinu M."/>
            <person name="Ba-Alawi W."/>
            <person name="Anthony Kamau A."/>
            <person name="Kamanda Ngugi D."/>
            <person name="Goker M."/>
            <person name="Klenk H.P."/>
            <person name="Bajic V."/>
            <person name="Stingl U."/>
        </authorList>
    </citation>
    <scope>NUCLEOTIDE SEQUENCE [LARGE SCALE GENOMIC DNA]</scope>
    <source>
        <strain evidence="17">SCGC-AAA261D19</strain>
    </source>
</reference>
<keyword evidence="7 13" id="KW-0963">Cytoplasm</keyword>
<dbReference type="PROSITE" id="PS00111">
    <property type="entry name" value="PGLYCERATE_KINASE"/>
    <property type="match status" value="1"/>
</dbReference>
<dbReference type="SUPFAM" id="SSF53748">
    <property type="entry name" value="Phosphoglycerate kinase"/>
    <property type="match status" value="1"/>
</dbReference>
<organism evidence="17 18">
    <name type="scientific">candidate division MSBL1 archaeon SCGC-AAA261D19</name>
    <dbReference type="NCBI Taxonomy" id="1698273"/>
    <lineage>
        <taxon>Archaea</taxon>
        <taxon>Methanobacteriati</taxon>
        <taxon>Methanobacteriota</taxon>
        <taxon>candidate division MSBL1</taxon>
    </lineage>
</organism>
<keyword evidence="18" id="KW-1185">Reference proteome</keyword>
<protein>
    <recommendedName>
        <fullName evidence="6 13">Phosphoglycerate kinase</fullName>
        <ecNumber evidence="5 13">2.7.2.3</ecNumber>
    </recommendedName>
</protein>
<dbReference type="EMBL" id="LHXX01000019">
    <property type="protein sequence ID" value="KXB02283.1"/>
    <property type="molecule type" value="Genomic_DNA"/>
</dbReference>
<dbReference type="GO" id="GO:0006096">
    <property type="term" value="P:glycolytic process"/>
    <property type="evidence" value="ECO:0007669"/>
    <property type="project" value="UniProtKB-UniRule"/>
</dbReference>
<dbReference type="InterPro" id="IPR015824">
    <property type="entry name" value="Phosphoglycerate_kinase_N"/>
</dbReference>
<evidence type="ECO:0000256" key="5">
    <source>
        <dbReference type="ARBA" id="ARBA00013061"/>
    </source>
</evidence>
<feature type="binding site" evidence="13 15">
    <location>
        <position position="339"/>
    </location>
    <ligand>
        <name>ATP</name>
        <dbReference type="ChEBI" id="CHEBI:30616"/>
    </ligand>
</feature>
<evidence type="ECO:0000256" key="8">
    <source>
        <dbReference type="ARBA" id="ARBA00022679"/>
    </source>
</evidence>
<evidence type="ECO:0000256" key="4">
    <source>
        <dbReference type="ARBA" id="ARBA00008982"/>
    </source>
</evidence>
<feature type="binding site" evidence="13">
    <location>
        <begin position="365"/>
        <end position="368"/>
    </location>
    <ligand>
        <name>ATP</name>
        <dbReference type="ChEBI" id="CHEBI:30616"/>
    </ligand>
</feature>
<evidence type="ECO:0000256" key="2">
    <source>
        <dbReference type="ARBA" id="ARBA00004496"/>
    </source>
</evidence>
<dbReference type="FunFam" id="3.40.50.1260:FF:000012">
    <property type="entry name" value="Phosphoglycerate kinase"/>
    <property type="match status" value="1"/>
</dbReference>
<dbReference type="UniPathway" id="UPA00109">
    <property type="reaction ID" value="UER00185"/>
</dbReference>
<gene>
    <name evidence="13" type="primary">pgk</name>
    <name evidence="17" type="ORF">AKJ43_02050</name>
</gene>
<evidence type="ECO:0000256" key="9">
    <source>
        <dbReference type="ARBA" id="ARBA00022741"/>
    </source>
</evidence>
<comment type="subunit">
    <text evidence="13">Monomer.</text>
</comment>
<evidence type="ECO:0000256" key="11">
    <source>
        <dbReference type="ARBA" id="ARBA00022840"/>
    </source>
</evidence>
<dbReference type="GO" id="GO:0005829">
    <property type="term" value="C:cytosol"/>
    <property type="evidence" value="ECO:0007669"/>
    <property type="project" value="TreeGrafter"/>
</dbReference>
<evidence type="ECO:0000256" key="3">
    <source>
        <dbReference type="ARBA" id="ARBA00004838"/>
    </source>
</evidence>
<evidence type="ECO:0000256" key="10">
    <source>
        <dbReference type="ARBA" id="ARBA00022777"/>
    </source>
</evidence>
<dbReference type="Pfam" id="PF00162">
    <property type="entry name" value="PGK"/>
    <property type="match status" value="1"/>
</dbReference>
<keyword evidence="8 13" id="KW-0808">Transferase</keyword>
<dbReference type="AlphaFoldDB" id="A0A133V790"/>
<dbReference type="EC" id="2.7.2.3" evidence="5 13"/>
<feature type="binding site" evidence="14">
    <location>
        <position position="165"/>
    </location>
    <ligand>
        <name>(2R)-3-phosphoglycerate</name>
        <dbReference type="ChEBI" id="CHEBI:58272"/>
    </ligand>
</feature>
<evidence type="ECO:0000256" key="15">
    <source>
        <dbReference type="PIRSR" id="PIRSR000724-2"/>
    </source>
</evidence>
<comment type="similarity">
    <text evidence="4 13 16">Belongs to the phosphoglycerate kinase family.</text>
</comment>
<dbReference type="PATRIC" id="fig|1698273.3.peg.262"/>
<keyword evidence="11 13" id="KW-0067">ATP-binding</keyword>
<evidence type="ECO:0000256" key="16">
    <source>
        <dbReference type="RuleBase" id="RU000532"/>
    </source>
</evidence>
<evidence type="ECO:0000256" key="12">
    <source>
        <dbReference type="ARBA" id="ARBA00023152"/>
    </source>
</evidence>
<comment type="subcellular location">
    <subcellularLocation>
        <location evidence="2 13">Cytoplasm</location>
    </subcellularLocation>
</comment>
<dbReference type="InterPro" id="IPR015911">
    <property type="entry name" value="Phosphoglycerate_kinase_CS"/>
</dbReference>
<comment type="caution">
    <text evidence="13">Lacks conserved residue(s) required for the propagation of feature annotation.</text>
</comment>
<evidence type="ECO:0000256" key="7">
    <source>
        <dbReference type="ARBA" id="ARBA00022490"/>
    </source>
</evidence>
<dbReference type="HAMAP" id="MF_00145">
    <property type="entry name" value="Phosphoglyc_kinase"/>
    <property type="match status" value="1"/>
</dbReference>
<dbReference type="PRINTS" id="PR00477">
    <property type="entry name" value="PHGLYCKINASE"/>
</dbReference>
<keyword evidence="10 13" id="KW-0418">Kinase</keyword>
<keyword evidence="9 13" id="KW-0547">Nucleotide-binding</keyword>
<evidence type="ECO:0000313" key="18">
    <source>
        <dbReference type="Proteomes" id="UP000070400"/>
    </source>
</evidence>
<dbReference type="InterPro" id="IPR036043">
    <property type="entry name" value="Phosphoglycerate_kinase_sf"/>
</dbReference>
<feature type="binding site" evidence="13">
    <location>
        <position position="165"/>
    </location>
    <ligand>
        <name>substrate</name>
    </ligand>
</feature>
<evidence type="ECO:0000256" key="14">
    <source>
        <dbReference type="PIRSR" id="PIRSR000724-1"/>
    </source>
</evidence>